<protein>
    <submittedName>
        <fullName evidence="4">Uncharacterized protein</fullName>
    </submittedName>
</protein>
<feature type="transmembrane region" description="Helical" evidence="2">
    <location>
        <begin position="28"/>
        <end position="54"/>
    </location>
</feature>
<sequence length="152" mass="16353">MGFWQSLVEIVEEAVEVVKEAMEVVPAVPIIGGVVGFVGGAVLFAPVAVVAVPVGTVAGVVYGSVAAVKVIPGITSIGTPHLRFKKTEPKKRKIDDINIKKEVGVGEAKELHLKVLEKESAKLDLEMEKLKLESEVLKMKKDKHLGYSIEDL</sequence>
<proteinExistence type="predicted"/>
<keyword evidence="2" id="KW-1133">Transmembrane helix</keyword>
<organism evidence="3 4">
    <name type="scientific">Globodera rostochiensis</name>
    <name type="common">Golden nematode worm</name>
    <name type="synonym">Heterodera rostochiensis</name>
    <dbReference type="NCBI Taxonomy" id="31243"/>
    <lineage>
        <taxon>Eukaryota</taxon>
        <taxon>Metazoa</taxon>
        <taxon>Ecdysozoa</taxon>
        <taxon>Nematoda</taxon>
        <taxon>Chromadorea</taxon>
        <taxon>Rhabditida</taxon>
        <taxon>Tylenchina</taxon>
        <taxon>Tylenchomorpha</taxon>
        <taxon>Tylenchoidea</taxon>
        <taxon>Heteroderidae</taxon>
        <taxon>Heteroderinae</taxon>
        <taxon>Globodera</taxon>
    </lineage>
</organism>
<evidence type="ECO:0000313" key="4">
    <source>
        <dbReference type="WBParaSite" id="Gr19_v10_g10561.t1"/>
    </source>
</evidence>
<keyword evidence="2" id="KW-0812">Transmembrane</keyword>
<feature type="transmembrane region" description="Helical" evidence="2">
    <location>
        <begin position="60"/>
        <end position="82"/>
    </location>
</feature>
<evidence type="ECO:0000256" key="1">
    <source>
        <dbReference type="SAM" id="Coils"/>
    </source>
</evidence>
<dbReference type="Proteomes" id="UP000887572">
    <property type="component" value="Unplaced"/>
</dbReference>
<feature type="coiled-coil region" evidence="1">
    <location>
        <begin position="113"/>
        <end position="142"/>
    </location>
</feature>
<keyword evidence="3" id="KW-1185">Reference proteome</keyword>
<keyword evidence="1" id="KW-0175">Coiled coil</keyword>
<dbReference type="WBParaSite" id="Gr19_v10_g10561.t1">
    <property type="protein sequence ID" value="Gr19_v10_g10561.t1"/>
    <property type="gene ID" value="Gr19_v10_g10561"/>
</dbReference>
<keyword evidence="2" id="KW-0472">Membrane</keyword>
<accession>A0A914GQW1</accession>
<dbReference type="AlphaFoldDB" id="A0A914GQW1"/>
<evidence type="ECO:0000313" key="3">
    <source>
        <dbReference type="Proteomes" id="UP000887572"/>
    </source>
</evidence>
<reference evidence="4" key="1">
    <citation type="submission" date="2022-11" db="UniProtKB">
        <authorList>
            <consortium name="WormBaseParasite"/>
        </authorList>
    </citation>
    <scope>IDENTIFICATION</scope>
</reference>
<evidence type="ECO:0000256" key="2">
    <source>
        <dbReference type="SAM" id="Phobius"/>
    </source>
</evidence>
<name>A0A914GQW1_GLORO</name>